<dbReference type="InterPro" id="IPR037185">
    <property type="entry name" value="EmrE-like"/>
</dbReference>
<feature type="transmembrane region" description="Helical" evidence="6">
    <location>
        <begin position="172"/>
        <end position="192"/>
    </location>
</feature>
<dbReference type="InterPro" id="IPR008521">
    <property type="entry name" value="Mg_trans_NIPA"/>
</dbReference>
<feature type="transmembrane region" description="Helical" evidence="6">
    <location>
        <begin position="301"/>
        <end position="320"/>
    </location>
</feature>
<feature type="transmembrane region" description="Helical" evidence="6">
    <location>
        <begin position="199"/>
        <end position="224"/>
    </location>
</feature>
<protein>
    <recommendedName>
        <fullName evidence="9">NIPA magnesium transporter 2</fullName>
    </recommendedName>
</protein>
<evidence type="ECO:0000313" key="7">
    <source>
        <dbReference type="EMBL" id="KAB0392596.1"/>
    </source>
</evidence>
<feature type="non-terminal residue" evidence="7">
    <location>
        <position position="1"/>
    </location>
</feature>
<dbReference type="EMBL" id="SGJD01003721">
    <property type="protein sequence ID" value="KAB0392596.1"/>
    <property type="molecule type" value="Genomic_DNA"/>
</dbReference>
<comment type="similarity">
    <text evidence="2">Belongs to the NIPA family.</text>
</comment>
<dbReference type="Pfam" id="PF05653">
    <property type="entry name" value="Mg_trans_NIPA"/>
    <property type="match status" value="1"/>
</dbReference>
<dbReference type="GO" id="GO:0015095">
    <property type="term" value="F:magnesium ion transmembrane transporter activity"/>
    <property type="evidence" value="ECO:0007669"/>
    <property type="project" value="InterPro"/>
</dbReference>
<feature type="transmembrane region" description="Helical" evidence="6">
    <location>
        <begin position="50"/>
        <end position="70"/>
    </location>
</feature>
<proteinExistence type="inferred from homology"/>
<organism evidence="7 8">
    <name type="scientific">Balaenoptera physalus</name>
    <name type="common">Fin whale</name>
    <name type="synonym">Balaena physalus</name>
    <dbReference type="NCBI Taxonomy" id="9770"/>
    <lineage>
        <taxon>Eukaryota</taxon>
        <taxon>Metazoa</taxon>
        <taxon>Chordata</taxon>
        <taxon>Craniata</taxon>
        <taxon>Vertebrata</taxon>
        <taxon>Euteleostomi</taxon>
        <taxon>Mammalia</taxon>
        <taxon>Eutheria</taxon>
        <taxon>Laurasiatheria</taxon>
        <taxon>Artiodactyla</taxon>
        <taxon>Whippomorpha</taxon>
        <taxon>Cetacea</taxon>
        <taxon>Mysticeti</taxon>
        <taxon>Balaenopteridae</taxon>
        <taxon>Balaenoptera</taxon>
    </lineage>
</organism>
<evidence type="ECO:0000313" key="8">
    <source>
        <dbReference type="Proteomes" id="UP000437017"/>
    </source>
</evidence>
<dbReference type="PANTHER" id="PTHR12570:SF1">
    <property type="entry name" value="MAGNESIUM TRANSPORTER NIPA2"/>
    <property type="match status" value="1"/>
</dbReference>
<dbReference type="SUPFAM" id="SSF103481">
    <property type="entry name" value="Multidrug resistance efflux transporter EmrE"/>
    <property type="match status" value="1"/>
</dbReference>
<comment type="subcellular location">
    <subcellularLocation>
        <location evidence="1">Membrane</location>
        <topology evidence="1">Multi-pass membrane protein</topology>
    </subcellularLocation>
</comment>
<keyword evidence="3 6" id="KW-0812">Transmembrane</keyword>
<keyword evidence="4 6" id="KW-1133">Transmembrane helix</keyword>
<evidence type="ECO:0000256" key="6">
    <source>
        <dbReference type="SAM" id="Phobius"/>
    </source>
</evidence>
<reference evidence="7 8" key="1">
    <citation type="journal article" date="2019" name="PLoS ONE">
        <title>Genomic analyses reveal an absence of contemporary introgressive admixture between fin whales and blue whales, despite known hybrids.</title>
        <authorList>
            <person name="Westbury M.V."/>
            <person name="Petersen B."/>
            <person name="Lorenzen E.D."/>
        </authorList>
    </citation>
    <scope>NUCLEOTIDE SEQUENCE [LARGE SCALE GENOMIC DNA]</scope>
    <source>
        <strain evidence="7">FinWhale-01</strain>
    </source>
</reference>
<evidence type="ECO:0000256" key="3">
    <source>
        <dbReference type="ARBA" id="ARBA00022692"/>
    </source>
</evidence>
<evidence type="ECO:0000256" key="5">
    <source>
        <dbReference type="ARBA" id="ARBA00023136"/>
    </source>
</evidence>
<sequence length="381" mass="41466">NHDDGSQELATFQEEPRHDSLTIIQKGHICEIGTFKVTSEMSQGRGKYDFYIGLGLAMSSSIFIGGSFILKKKGLLRLARKGSMRAVGAGEVANFAAYAFAPATLVTPLGALSVLVSAILSSYFLNERLNLHGKIGCLLSILGSTVMVIHAPKEEEIETLNEMSHKLGDPGFVVFATLVVIVSLILIFVVGPRHGQTNILVYITICSVIGAFSVSCVKGLGIAIKELFAGKPVLRHPLAWILLLSLIVCVSTQINYLNRALDIFNTSIVTPIYYVFFTTSVLTCSAILFKEWQDMPVDDVIGTLSGFFTIIVGIFLLHAFKDVSFSLASLPVSFRKDEKAVNGSLCNMYEVLNNSEESLTCGIEQHTAENISRRNGNLTAF</sequence>
<dbReference type="AlphaFoldDB" id="A0A643BX75"/>
<name>A0A643BX75_BALPH</name>
<gene>
    <name evidence="7" type="ORF">E2I00_016527</name>
</gene>
<dbReference type="PANTHER" id="PTHR12570">
    <property type="match status" value="1"/>
</dbReference>
<feature type="transmembrane region" description="Helical" evidence="6">
    <location>
        <begin position="268"/>
        <end position="289"/>
    </location>
</feature>
<evidence type="ECO:0000256" key="2">
    <source>
        <dbReference type="ARBA" id="ARBA00007230"/>
    </source>
</evidence>
<keyword evidence="8" id="KW-1185">Reference proteome</keyword>
<evidence type="ECO:0000256" key="4">
    <source>
        <dbReference type="ARBA" id="ARBA00022989"/>
    </source>
</evidence>
<comment type="caution">
    <text evidence="7">The sequence shown here is derived from an EMBL/GenBank/DDBJ whole genome shotgun (WGS) entry which is preliminary data.</text>
</comment>
<feature type="transmembrane region" description="Helical" evidence="6">
    <location>
        <begin position="236"/>
        <end position="256"/>
    </location>
</feature>
<dbReference type="Proteomes" id="UP000437017">
    <property type="component" value="Unassembled WGS sequence"/>
</dbReference>
<evidence type="ECO:0008006" key="9">
    <source>
        <dbReference type="Google" id="ProtNLM"/>
    </source>
</evidence>
<keyword evidence="5 6" id="KW-0472">Membrane</keyword>
<evidence type="ECO:0000256" key="1">
    <source>
        <dbReference type="ARBA" id="ARBA00004141"/>
    </source>
</evidence>
<dbReference type="GO" id="GO:0016020">
    <property type="term" value="C:membrane"/>
    <property type="evidence" value="ECO:0007669"/>
    <property type="project" value="UniProtKB-SubCell"/>
</dbReference>
<accession>A0A643BX75</accession>
<dbReference type="OrthoDB" id="6428174at2759"/>